<accession>A0A6I3SSH8</accession>
<feature type="domain" description="Tail specific protease" evidence="1">
    <location>
        <begin position="146"/>
        <end position="337"/>
    </location>
</feature>
<dbReference type="Gene3D" id="3.90.226.10">
    <property type="entry name" value="2-enoyl-CoA Hydratase, Chain A, domain 1"/>
    <property type="match status" value="1"/>
</dbReference>
<dbReference type="PANTHER" id="PTHR11261">
    <property type="entry name" value="INTERPHOTORECEPTOR RETINOID-BINDING PROTEIN"/>
    <property type="match status" value="1"/>
</dbReference>
<proteinExistence type="predicted"/>
<dbReference type="CDD" id="cd07563">
    <property type="entry name" value="Peptidase_S41_IRBP"/>
    <property type="match status" value="1"/>
</dbReference>
<gene>
    <name evidence="2" type="ORF">GM672_04990</name>
</gene>
<dbReference type="GO" id="GO:0008236">
    <property type="term" value="F:serine-type peptidase activity"/>
    <property type="evidence" value="ECO:0007669"/>
    <property type="project" value="InterPro"/>
</dbReference>
<dbReference type="Gene3D" id="3.30.750.44">
    <property type="match status" value="1"/>
</dbReference>
<dbReference type="AlphaFoldDB" id="A0A6I3SSH8"/>
<name>A0A6I3SSH8_9BURK</name>
<dbReference type="InterPro" id="IPR005151">
    <property type="entry name" value="Tail-specific_protease"/>
</dbReference>
<dbReference type="GO" id="GO:0006508">
    <property type="term" value="P:proteolysis"/>
    <property type="evidence" value="ECO:0007669"/>
    <property type="project" value="InterPro"/>
</dbReference>
<dbReference type="InterPro" id="IPR029045">
    <property type="entry name" value="ClpP/crotonase-like_dom_sf"/>
</dbReference>
<reference evidence="2 3" key="1">
    <citation type="submission" date="2019-11" db="EMBL/GenBank/DDBJ databases">
        <title>Type strains purchased from KCTC, JCM and DSMZ.</title>
        <authorList>
            <person name="Lu H."/>
        </authorList>
    </citation>
    <scope>NUCLEOTIDE SEQUENCE [LARGE SCALE GENOMIC DNA]</scope>
    <source>
        <strain evidence="2 3">KCTC 52429</strain>
    </source>
</reference>
<sequence>MHTGARGDAAHARRSSRNFLHVDRTIGSPNGGSMSGKRKLVAGVLLGTLVSFSAAAAEDTPLKASDRAAVLQTLAATMTANYIDPAVAERVGGAIARKHAAGGYGAAATVQAFSTALAKDLRDFSGDLHFGTRLGETRSPGSAVANNAHDEAMRTGYGIEKIERLPGNVGYIELRGFGVSEFVGPAYTAAMSLLAGTDALILDLRRNGGGSPASVAYLMSHFFPSGDVRHLIDIYDRPDNTTRQFWTSSTVTQRYDKPVYVLTSARTFSGGEDCAYSFQAQKRGTVVGETTGGGANPVSLFGVGHGILVAIPTARTTNIVTKTNWEHVGVKPDIAVPATQALQTAHATILRKLVAAAKEDKERTTLQRHLALVEKGEAEKPIYILRGER</sequence>
<evidence type="ECO:0000313" key="2">
    <source>
        <dbReference type="EMBL" id="MTV52088.1"/>
    </source>
</evidence>
<dbReference type="SMART" id="SM00245">
    <property type="entry name" value="TSPc"/>
    <property type="match status" value="1"/>
</dbReference>
<protein>
    <recommendedName>
        <fullName evidence="1">Tail specific protease domain-containing protein</fullName>
    </recommendedName>
</protein>
<dbReference type="PANTHER" id="PTHR11261:SF3">
    <property type="entry name" value="RETINOL-BINDING PROTEIN 3"/>
    <property type="match status" value="1"/>
</dbReference>
<evidence type="ECO:0000313" key="3">
    <source>
        <dbReference type="Proteomes" id="UP000430634"/>
    </source>
</evidence>
<dbReference type="Proteomes" id="UP000430634">
    <property type="component" value="Unassembled WGS sequence"/>
</dbReference>
<comment type="caution">
    <text evidence="2">The sequence shown here is derived from an EMBL/GenBank/DDBJ whole genome shotgun (WGS) entry which is preliminary data.</text>
</comment>
<dbReference type="EMBL" id="WNKZ01000008">
    <property type="protein sequence ID" value="MTV52088.1"/>
    <property type="molecule type" value="Genomic_DNA"/>
</dbReference>
<dbReference type="SUPFAM" id="SSF52096">
    <property type="entry name" value="ClpP/crotonase"/>
    <property type="match status" value="1"/>
</dbReference>
<evidence type="ECO:0000259" key="1">
    <source>
        <dbReference type="SMART" id="SM00245"/>
    </source>
</evidence>
<organism evidence="2 3">
    <name type="scientific">Pseudoduganella buxea</name>
    <dbReference type="NCBI Taxonomy" id="1949069"/>
    <lineage>
        <taxon>Bacteria</taxon>
        <taxon>Pseudomonadati</taxon>
        <taxon>Pseudomonadota</taxon>
        <taxon>Betaproteobacteria</taxon>
        <taxon>Burkholderiales</taxon>
        <taxon>Oxalobacteraceae</taxon>
        <taxon>Telluria group</taxon>
        <taxon>Pseudoduganella</taxon>
    </lineage>
</organism>
<dbReference type="OrthoDB" id="9758793at2"/>
<dbReference type="Pfam" id="PF03572">
    <property type="entry name" value="Peptidase_S41"/>
    <property type="match status" value="1"/>
</dbReference>